<dbReference type="Proteomes" id="UP000219452">
    <property type="component" value="Unassembled WGS sequence"/>
</dbReference>
<accession>A0A286FFT6</accession>
<evidence type="ECO:0000313" key="2">
    <source>
        <dbReference type="Proteomes" id="UP000219452"/>
    </source>
</evidence>
<keyword evidence="2" id="KW-1185">Reference proteome</keyword>
<evidence type="ECO:0000313" key="1">
    <source>
        <dbReference type="EMBL" id="SOD81664.1"/>
    </source>
</evidence>
<organism evidence="1 2">
    <name type="scientific">Spirosoma fluviale</name>
    <dbReference type="NCBI Taxonomy" id="1597977"/>
    <lineage>
        <taxon>Bacteria</taxon>
        <taxon>Pseudomonadati</taxon>
        <taxon>Bacteroidota</taxon>
        <taxon>Cytophagia</taxon>
        <taxon>Cytophagales</taxon>
        <taxon>Cytophagaceae</taxon>
        <taxon>Spirosoma</taxon>
    </lineage>
</organism>
<name>A0A286FFT6_9BACT</name>
<dbReference type="EMBL" id="OCNH01000001">
    <property type="protein sequence ID" value="SOD81664.1"/>
    <property type="molecule type" value="Genomic_DNA"/>
</dbReference>
<gene>
    <name evidence="1" type="ORF">SAMN06269250_1868</name>
</gene>
<dbReference type="AlphaFoldDB" id="A0A286FFT6"/>
<sequence length="77" mass="8744">MRLSCVKHPINNIFGNVYAAVPFDGPPTILRDGLDTNNFIRILDYSRLTGRAPRNDFRQEDLLSMPACPTEQHTDVK</sequence>
<proteinExistence type="predicted"/>
<protein>
    <submittedName>
        <fullName evidence="1">Uncharacterized protein</fullName>
    </submittedName>
</protein>
<reference evidence="2" key="1">
    <citation type="submission" date="2017-09" db="EMBL/GenBank/DDBJ databases">
        <authorList>
            <person name="Varghese N."/>
            <person name="Submissions S."/>
        </authorList>
    </citation>
    <scope>NUCLEOTIDE SEQUENCE [LARGE SCALE GENOMIC DNA]</scope>
    <source>
        <strain evidence="2">DSM 29961</strain>
    </source>
</reference>